<dbReference type="RefSeq" id="WP_145894281.1">
    <property type="nucleotide sequence ID" value="NZ_VOBQ01000013.1"/>
</dbReference>
<proteinExistence type="predicted"/>
<reference evidence="1 2" key="1">
    <citation type="submission" date="2019-07" db="EMBL/GenBank/DDBJ databases">
        <title>Caenimonas sedimenti sp. nov., isolated from activated sludge.</title>
        <authorList>
            <person name="Xu J."/>
        </authorList>
    </citation>
    <scope>NUCLEOTIDE SEQUENCE [LARGE SCALE GENOMIC DNA]</scope>
    <source>
        <strain evidence="1 2">HX-9-20</strain>
    </source>
</reference>
<dbReference type="EMBL" id="VOBQ01000013">
    <property type="protein sequence ID" value="TWO70085.1"/>
    <property type="molecule type" value="Genomic_DNA"/>
</dbReference>
<sequence>MSLELNWEHHDTHAVVRLVGTPQLGHVLSALEVIAIECAGIQKLLVDLRGISTLQSFTDQFALGQAAATKLNHLHRIASVVPVGRKTRNSERPAREGGLDLRVFESEEQALSWLLVKVPSPES</sequence>
<accession>A0A562ZP46</accession>
<name>A0A562ZP46_9BURK</name>
<dbReference type="Proteomes" id="UP000318199">
    <property type="component" value="Unassembled WGS sequence"/>
</dbReference>
<protein>
    <recommendedName>
        <fullName evidence="3">STAS/SEC14 domain-containing protein</fullName>
    </recommendedName>
</protein>
<gene>
    <name evidence="1" type="ORF">FN976_17260</name>
</gene>
<evidence type="ECO:0000313" key="1">
    <source>
        <dbReference type="EMBL" id="TWO70085.1"/>
    </source>
</evidence>
<keyword evidence="2" id="KW-1185">Reference proteome</keyword>
<evidence type="ECO:0000313" key="2">
    <source>
        <dbReference type="Proteomes" id="UP000318199"/>
    </source>
</evidence>
<dbReference type="AlphaFoldDB" id="A0A562ZP46"/>
<comment type="caution">
    <text evidence="1">The sequence shown here is derived from an EMBL/GenBank/DDBJ whole genome shotgun (WGS) entry which is preliminary data.</text>
</comment>
<organism evidence="1 2">
    <name type="scientific">Caenimonas sedimenti</name>
    <dbReference type="NCBI Taxonomy" id="2596921"/>
    <lineage>
        <taxon>Bacteria</taxon>
        <taxon>Pseudomonadati</taxon>
        <taxon>Pseudomonadota</taxon>
        <taxon>Betaproteobacteria</taxon>
        <taxon>Burkholderiales</taxon>
        <taxon>Comamonadaceae</taxon>
        <taxon>Caenimonas</taxon>
    </lineage>
</organism>
<evidence type="ECO:0008006" key="3">
    <source>
        <dbReference type="Google" id="ProtNLM"/>
    </source>
</evidence>